<name>A0ABT4L0U5_9SPHI</name>
<dbReference type="CDD" id="cd00130">
    <property type="entry name" value="PAS"/>
    <property type="match status" value="7"/>
</dbReference>
<dbReference type="InterPro" id="IPR052162">
    <property type="entry name" value="Sensor_kinase/Photoreceptor"/>
</dbReference>
<dbReference type="SUPFAM" id="SSF55785">
    <property type="entry name" value="PYP-like sensor domain (PAS domain)"/>
    <property type="match status" value="8"/>
</dbReference>
<dbReference type="Gene3D" id="3.30.450.40">
    <property type="match status" value="1"/>
</dbReference>
<dbReference type="InterPro" id="IPR003661">
    <property type="entry name" value="HisK_dim/P_dom"/>
</dbReference>
<keyword evidence="9" id="KW-1185">Reference proteome</keyword>
<dbReference type="SMART" id="SM00086">
    <property type="entry name" value="PAC"/>
    <property type="match status" value="7"/>
</dbReference>
<dbReference type="EC" id="2.7.13.3" evidence="2"/>
<feature type="domain" description="PAC" evidence="7">
    <location>
        <begin position="714"/>
        <end position="766"/>
    </location>
</feature>
<keyword evidence="3" id="KW-0597">Phosphoprotein</keyword>
<dbReference type="PANTHER" id="PTHR43304:SF1">
    <property type="entry name" value="PAC DOMAIN-CONTAINING PROTEIN"/>
    <property type="match status" value="1"/>
</dbReference>
<dbReference type="EMBL" id="JAPWGL010000004">
    <property type="protein sequence ID" value="MCZ4224799.1"/>
    <property type="molecule type" value="Genomic_DNA"/>
</dbReference>
<evidence type="ECO:0000259" key="7">
    <source>
        <dbReference type="PROSITE" id="PS50113"/>
    </source>
</evidence>
<evidence type="ECO:0000256" key="1">
    <source>
        <dbReference type="ARBA" id="ARBA00000085"/>
    </source>
</evidence>
<gene>
    <name evidence="8" type="ORF">O0931_15920</name>
</gene>
<dbReference type="InterPro" id="IPR029016">
    <property type="entry name" value="GAF-like_dom_sf"/>
</dbReference>
<dbReference type="InterPro" id="IPR001610">
    <property type="entry name" value="PAC"/>
</dbReference>
<dbReference type="InterPro" id="IPR000014">
    <property type="entry name" value="PAS"/>
</dbReference>
<dbReference type="CDD" id="cd00082">
    <property type="entry name" value="HisKA"/>
    <property type="match status" value="1"/>
</dbReference>
<evidence type="ECO:0000256" key="3">
    <source>
        <dbReference type="ARBA" id="ARBA00022553"/>
    </source>
</evidence>
<feature type="domain" description="PAS" evidence="6">
    <location>
        <begin position="513"/>
        <end position="583"/>
    </location>
</feature>
<dbReference type="Proteomes" id="UP001144341">
    <property type="component" value="Unassembled WGS sequence"/>
</dbReference>
<dbReference type="InterPro" id="IPR035965">
    <property type="entry name" value="PAS-like_dom_sf"/>
</dbReference>
<evidence type="ECO:0000313" key="8">
    <source>
        <dbReference type="EMBL" id="MCZ4224799.1"/>
    </source>
</evidence>
<dbReference type="PROSITE" id="PS50113">
    <property type="entry name" value="PAC"/>
    <property type="match status" value="2"/>
</dbReference>
<dbReference type="InterPro" id="IPR013655">
    <property type="entry name" value="PAS_fold_3"/>
</dbReference>
<dbReference type="PROSITE" id="PS50112">
    <property type="entry name" value="PAS"/>
    <property type="match status" value="4"/>
</dbReference>
<accession>A0ABT4L0U5</accession>
<feature type="domain" description="PAC" evidence="7">
    <location>
        <begin position="840"/>
        <end position="894"/>
    </location>
</feature>
<dbReference type="Gene3D" id="1.10.287.130">
    <property type="match status" value="1"/>
</dbReference>
<dbReference type="Pfam" id="PF08447">
    <property type="entry name" value="PAS_3"/>
    <property type="match status" value="3"/>
</dbReference>
<evidence type="ECO:0000259" key="6">
    <source>
        <dbReference type="PROSITE" id="PS50112"/>
    </source>
</evidence>
<feature type="domain" description="PAS" evidence="6">
    <location>
        <begin position="763"/>
        <end position="815"/>
    </location>
</feature>
<feature type="domain" description="PAS" evidence="6">
    <location>
        <begin position="1293"/>
        <end position="1364"/>
    </location>
</feature>
<feature type="domain" description="PAS" evidence="6">
    <location>
        <begin position="1044"/>
        <end position="1114"/>
    </location>
</feature>
<dbReference type="SUPFAM" id="SSF47384">
    <property type="entry name" value="Homodimeric domain of signal transducing histidine kinase"/>
    <property type="match status" value="1"/>
</dbReference>
<dbReference type="SUPFAM" id="SSF55781">
    <property type="entry name" value="GAF domain-like"/>
    <property type="match status" value="1"/>
</dbReference>
<sequence>MEVSLQQDFDHATLLMSKLLQVLTCPAIVLKISDSDISIACTNDQFVAWGTMVGFPTTEAFLAVFFMGEAGETLSDHVFRTQNTKESSSFAVSLGRQMFSGAEAIYSFENHYLSAQNNTTYLLQTIKMEGALLADEGLKSSIITNTDETFIIIDRDFIVVDFSVKTKIWIQEYLNLKLEKGKSVLNFLSKIDFPEFFKLYEKVVGGQTAHYPLEVESDTKHPNKISLTFKPSTSPKGQVEGIYISAGNVNEQSSMQAEPDIQQPGHTLIYENLSEAVFLLGVEEDSHFKFISINHAFTAGTGLTEAEVVNRYLEKVIPDPYLQPILEKCGQAVEQKDTVRWELSVSYPSGIKFLLISITPYCDQQESGTRIVGSVQDITQRVTIELQAKARAMTLAKILHSSPDIICTINEHGYFTGINAACERIWGYKPDFLKFRLARDFVPETNRPAFDNFLHDVKSGQPVTAFENSMLNFLGKPISMLWSANWDKEERQIYCTARENTAQKLAEAKLIQSEKRFRALVHDGSDMIAILDEAATYIYVSPSSKYVLDIEPESFIGRNAFEFIHPEDIEKTKLEFSSATGQKKLSLSPFRFRHNNGSWRWIQTIITDLRNSPAVGGFVANSRDVTDIMEAQNKVLISNERHRFVGKATSDAIWDWDILSGSIHWGEGFTTLFGYSQDFLNADIGIWKKHIHPLDSPRVEKGLDAFLSSDKSNWRDDYKYLKSDGTYAHVVDKGYVIRDAFGKAVRMIGAVQDITIRKAEEARLRVLESVVTNTVDSVLVAEVSPEGSLMTKISFINHAFEKLTGYTSEEVIGRSPWFLQGSGTDRSELKRLMTSIKNNRTYKGTIINYRKDGTPIWVNYSVTPVLDGSGSYAHWIAILRDVSQEKRTELQQNLLSEISFVFNSDLGFKETLKKVLVRISAYGQFAFSAIWTIDSNSGKLEPMAHYFADRAIKASADLRISDQLGKILAEQIKLSGKSAAWAEEESGVLIPAGIKSISDMPLFHHNRIVGVLLIGSMKIGNPKMADIPPVLDKHLGTELHRKQLERDLHHIFNVAPDIIAITDFDGNFRKLNPAASQLLGYSIEELLSSPFSHFLYPEDRRGNKKDLEKLRNSGKAYYIEERYLTAQGRTKWLAWTSQPLVKEKLIYSVAKDITEKKELEGLLLRSNSIARIGSWEFTFPDGKIYWSKIMREILHARESFQPDRDSFIGEPCSLEDKKRITQITSDCISSGEPWDEMLQIKTYTGDCKWVRTIGSAEFVDGKCIRIFGSLQDIDLQKRTEASATEARLALEESERRYSELFHLSPLPMWVYEFDTLKFLDVNQTAVDHYGYSRDEFLNMDISNIRPVEELDLLKQTLEKTRKDEDVVFQGIFKHKLKNGQIINVDIKSNTIIFKGKRAKIIVSTDITQRLKQFQAIELRNERLREIAWIQSHKVRAPLAKILGLVDLLSLQPALAPETQKFLQYIEQSANELDLVIKEVTQKSEELNLPGSGY</sequence>
<dbReference type="Pfam" id="PF08448">
    <property type="entry name" value="PAS_4"/>
    <property type="match status" value="1"/>
</dbReference>
<comment type="caution">
    <text evidence="8">The sequence shown here is derived from an EMBL/GenBank/DDBJ whole genome shotgun (WGS) entry which is preliminary data.</text>
</comment>
<proteinExistence type="predicted"/>
<dbReference type="Gene3D" id="3.30.450.20">
    <property type="entry name" value="PAS domain"/>
    <property type="match status" value="8"/>
</dbReference>
<dbReference type="PANTHER" id="PTHR43304">
    <property type="entry name" value="PHYTOCHROME-LIKE PROTEIN CPH1"/>
    <property type="match status" value="1"/>
</dbReference>
<evidence type="ECO:0000256" key="5">
    <source>
        <dbReference type="ARBA" id="ARBA00022777"/>
    </source>
</evidence>
<organism evidence="8 9">
    <name type="scientific">Pedobacter rhodius</name>
    <dbReference type="NCBI Taxonomy" id="3004098"/>
    <lineage>
        <taxon>Bacteria</taxon>
        <taxon>Pseudomonadati</taxon>
        <taxon>Bacteroidota</taxon>
        <taxon>Sphingobacteriia</taxon>
        <taxon>Sphingobacteriales</taxon>
        <taxon>Sphingobacteriaceae</taxon>
        <taxon>Pedobacter</taxon>
    </lineage>
</organism>
<dbReference type="SMART" id="SM00091">
    <property type="entry name" value="PAS"/>
    <property type="match status" value="8"/>
</dbReference>
<dbReference type="NCBIfam" id="TIGR00229">
    <property type="entry name" value="sensory_box"/>
    <property type="match status" value="7"/>
</dbReference>
<keyword evidence="5" id="KW-0418">Kinase</keyword>
<dbReference type="Pfam" id="PF13426">
    <property type="entry name" value="PAS_9"/>
    <property type="match status" value="2"/>
</dbReference>
<reference evidence="8" key="1">
    <citation type="submission" date="2022-12" db="EMBL/GenBank/DDBJ databases">
        <title>Genome sequence of SJ11.</title>
        <authorList>
            <person name="Woo H."/>
        </authorList>
    </citation>
    <scope>NUCLEOTIDE SEQUENCE</scope>
    <source>
        <strain evidence="8">SJ11</strain>
    </source>
</reference>
<keyword evidence="4" id="KW-0808">Transferase</keyword>
<evidence type="ECO:0000313" key="9">
    <source>
        <dbReference type="Proteomes" id="UP001144341"/>
    </source>
</evidence>
<protein>
    <recommendedName>
        <fullName evidence="2">histidine kinase</fullName>
        <ecNumber evidence="2">2.7.13.3</ecNumber>
    </recommendedName>
</protein>
<dbReference type="InterPro" id="IPR000700">
    <property type="entry name" value="PAS-assoc_C"/>
</dbReference>
<evidence type="ECO:0000256" key="4">
    <source>
        <dbReference type="ARBA" id="ARBA00022679"/>
    </source>
</evidence>
<dbReference type="InterPro" id="IPR013656">
    <property type="entry name" value="PAS_4"/>
</dbReference>
<evidence type="ECO:0000256" key="2">
    <source>
        <dbReference type="ARBA" id="ARBA00012438"/>
    </source>
</evidence>
<dbReference type="Pfam" id="PF13188">
    <property type="entry name" value="PAS_8"/>
    <property type="match status" value="1"/>
</dbReference>
<dbReference type="InterPro" id="IPR036097">
    <property type="entry name" value="HisK_dim/P_sf"/>
</dbReference>
<dbReference type="RefSeq" id="WP_269416463.1">
    <property type="nucleotide sequence ID" value="NZ_JAPWGL010000004.1"/>
</dbReference>
<comment type="catalytic activity">
    <reaction evidence="1">
        <text>ATP + protein L-histidine = ADP + protein N-phospho-L-histidine.</text>
        <dbReference type="EC" id="2.7.13.3"/>
    </reaction>
</comment>